<sequence>MTPPAIRIIVVDDHPLFRAGVVAMLAGEPGILIVGQAGTGAEGVEVFRDMRPDVAVVDLKLPDMDGDEVVGAMRKIDPMARVIVLTTYGGDAAARRTLAAGAQGYLLKTSLANDLVGVVRAVHAGQHRISAEVAKRLHDHRGDESLTERELAVLRGVAAGMENKQIAQHLGIASNTVKEHLSHAMAKLRATNRAHALSIAIARGYLD</sequence>
<protein>
    <submittedName>
        <fullName evidence="6">Response regulator transcription factor</fullName>
    </submittedName>
</protein>
<dbReference type="PROSITE" id="PS50110">
    <property type="entry name" value="RESPONSE_REGULATORY"/>
    <property type="match status" value="1"/>
</dbReference>
<dbReference type="CDD" id="cd17535">
    <property type="entry name" value="REC_NarL-like"/>
    <property type="match status" value="1"/>
</dbReference>
<accession>A0ABX0Q012</accession>
<dbReference type="SMART" id="SM00448">
    <property type="entry name" value="REC"/>
    <property type="match status" value="1"/>
</dbReference>
<keyword evidence="7" id="KW-1185">Reference proteome</keyword>
<keyword evidence="2" id="KW-0238">DNA-binding</keyword>
<organism evidence="6 7">
    <name type="scientific">Luteibacter jiangsuensis</name>
    <dbReference type="NCBI Taxonomy" id="637577"/>
    <lineage>
        <taxon>Bacteria</taxon>
        <taxon>Pseudomonadati</taxon>
        <taxon>Pseudomonadota</taxon>
        <taxon>Gammaproteobacteria</taxon>
        <taxon>Lysobacterales</taxon>
        <taxon>Rhodanobacteraceae</taxon>
        <taxon>Luteibacter</taxon>
    </lineage>
</organism>
<feature type="domain" description="Response regulatory" evidence="5">
    <location>
        <begin position="7"/>
        <end position="123"/>
    </location>
</feature>
<dbReference type="Proteomes" id="UP001429601">
    <property type="component" value="Unassembled WGS sequence"/>
</dbReference>
<proteinExistence type="predicted"/>
<feature type="domain" description="HTH luxR-type" evidence="4">
    <location>
        <begin position="139"/>
        <end position="204"/>
    </location>
</feature>
<reference evidence="6 7" key="1">
    <citation type="journal article" date="2011" name="Curr. Microbiol.">
        <title>Luteibacter jiangsuensis sp. nov.: a methamidophos-degrading bacterium isolated from a methamidophos-manufacturing factory.</title>
        <authorList>
            <person name="Wang L."/>
            <person name="Wang G.L."/>
            <person name="Li S.P."/>
            <person name="Jiang J.D."/>
        </authorList>
    </citation>
    <scope>NUCLEOTIDE SEQUENCE [LARGE SCALE GENOMIC DNA]</scope>
    <source>
        <strain evidence="6 7">CGMCC 1.10133</strain>
    </source>
</reference>
<name>A0ABX0Q012_9GAMM</name>
<dbReference type="PANTHER" id="PTHR43214:SF43">
    <property type="entry name" value="TWO-COMPONENT RESPONSE REGULATOR"/>
    <property type="match status" value="1"/>
</dbReference>
<dbReference type="InterPro" id="IPR011006">
    <property type="entry name" value="CheY-like_superfamily"/>
</dbReference>
<dbReference type="InterPro" id="IPR016032">
    <property type="entry name" value="Sig_transdc_resp-reg_C-effctor"/>
</dbReference>
<dbReference type="Gene3D" id="3.40.50.2300">
    <property type="match status" value="1"/>
</dbReference>
<feature type="modified residue" description="4-aspartylphosphate" evidence="3">
    <location>
        <position position="58"/>
    </location>
</feature>
<dbReference type="CDD" id="cd06170">
    <property type="entry name" value="LuxR_C_like"/>
    <property type="match status" value="1"/>
</dbReference>
<comment type="caution">
    <text evidence="6">The sequence shown here is derived from an EMBL/GenBank/DDBJ whole genome shotgun (WGS) entry which is preliminary data.</text>
</comment>
<dbReference type="InterPro" id="IPR039420">
    <property type="entry name" value="WalR-like"/>
</dbReference>
<dbReference type="PROSITE" id="PS50043">
    <property type="entry name" value="HTH_LUXR_2"/>
    <property type="match status" value="1"/>
</dbReference>
<dbReference type="Pfam" id="PF00196">
    <property type="entry name" value="GerE"/>
    <property type="match status" value="1"/>
</dbReference>
<dbReference type="PRINTS" id="PR00038">
    <property type="entry name" value="HTHLUXR"/>
</dbReference>
<dbReference type="SUPFAM" id="SSF46894">
    <property type="entry name" value="C-terminal effector domain of the bipartite response regulators"/>
    <property type="match status" value="1"/>
</dbReference>
<dbReference type="PANTHER" id="PTHR43214">
    <property type="entry name" value="TWO-COMPONENT RESPONSE REGULATOR"/>
    <property type="match status" value="1"/>
</dbReference>
<dbReference type="Pfam" id="PF00072">
    <property type="entry name" value="Response_reg"/>
    <property type="match status" value="1"/>
</dbReference>
<gene>
    <name evidence="6" type="ORF">HBF26_00410</name>
</gene>
<evidence type="ECO:0000259" key="4">
    <source>
        <dbReference type="PROSITE" id="PS50043"/>
    </source>
</evidence>
<evidence type="ECO:0000313" key="7">
    <source>
        <dbReference type="Proteomes" id="UP001429601"/>
    </source>
</evidence>
<dbReference type="SMART" id="SM00421">
    <property type="entry name" value="HTH_LUXR"/>
    <property type="match status" value="1"/>
</dbReference>
<evidence type="ECO:0000256" key="3">
    <source>
        <dbReference type="PROSITE-ProRule" id="PRU00169"/>
    </source>
</evidence>
<evidence type="ECO:0000313" key="6">
    <source>
        <dbReference type="EMBL" id="NID03329.1"/>
    </source>
</evidence>
<dbReference type="InterPro" id="IPR001789">
    <property type="entry name" value="Sig_transdc_resp-reg_receiver"/>
</dbReference>
<evidence type="ECO:0000256" key="1">
    <source>
        <dbReference type="ARBA" id="ARBA00022553"/>
    </source>
</evidence>
<dbReference type="PROSITE" id="PS00622">
    <property type="entry name" value="HTH_LUXR_1"/>
    <property type="match status" value="1"/>
</dbReference>
<dbReference type="InterPro" id="IPR058245">
    <property type="entry name" value="NreC/VraR/RcsB-like_REC"/>
</dbReference>
<dbReference type="SUPFAM" id="SSF52172">
    <property type="entry name" value="CheY-like"/>
    <property type="match status" value="1"/>
</dbReference>
<keyword evidence="1 3" id="KW-0597">Phosphoprotein</keyword>
<dbReference type="EMBL" id="JAAQQR010000001">
    <property type="protein sequence ID" value="NID03329.1"/>
    <property type="molecule type" value="Genomic_DNA"/>
</dbReference>
<dbReference type="InterPro" id="IPR000792">
    <property type="entry name" value="Tscrpt_reg_LuxR_C"/>
</dbReference>
<evidence type="ECO:0000259" key="5">
    <source>
        <dbReference type="PROSITE" id="PS50110"/>
    </source>
</evidence>
<dbReference type="RefSeq" id="WP_167121980.1">
    <property type="nucleotide sequence ID" value="NZ_JAAQQR010000001.1"/>
</dbReference>
<evidence type="ECO:0000256" key="2">
    <source>
        <dbReference type="ARBA" id="ARBA00023125"/>
    </source>
</evidence>